<evidence type="ECO:0000256" key="4">
    <source>
        <dbReference type="ARBA" id="ARBA00022688"/>
    </source>
</evidence>
<dbReference type="NCBIfam" id="TIGR02396">
    <property type="entry name" value="diverge_rpsU"/>
    <property type="match status" value="1"/>
</dbReference>
<evidence type="ECO:0000256" key="2">
    <source>
        <dbReference type="ARBA" id="ARBA00004749"/>
    </source>
</evidence>
<keyword evidence="10" id="KW-0830">Ubiquinone</keyword>
<evidence type="ECO:0000256" key="3">
    <source>
        <dbReference type="ARBA" id="ARBA00010766"/>
    </source>
</evidence>
<dbReference type="Proteomes" id="UP001447188">
    <property type="component" value="Unassembled WGS sequence"/>
</dbReference>
<keyword evidence="6 8" id="KW-0446">Lipid-binding</keyword>
<dbReference type="PANTHER" id="PTHR21427">
    <property type="entry name" value="UBIQUINONE BIOSYNTHESIS PROTEIN COQ9, MITOCHONDRIAL"/>
    <property type="match status" value="1"/>
</dbReference>
<evidence type="ECO:0000256" key="5">
    <source>
        <dbReference type="ARBA" id="ARBA00022946"/>
    </source>
</evidence>
<keyword evidence="11" id="KW-1185">Reference proteome</keyword>
<dbReference type="Pfam" id="PF08511">
    <property type="entry name" value="COQ9"/>
    <property type="match status" value="1"/>
</dbReference>
<keyword evidence="4 8" id="KW-0831">Ubiquinone biosynthesis</keyword>
<keyword evidence="7 8" id="KW-0496">Mitochondrion</keyword>
<feature type="domain" description="COQ9 C-terminal" evidence="9">
    <location>
        <begin position="160"/>
        <end position="230"/>
    </location>
</feature>
<evidence type="ECO:0000256" key="8">
    <source>
        <dbReference type="RuleBase" id="RU366063"/>
    </source>
</evidence>
<evidence type="ECO:0000256" key="7">
    <source>
        <dbReference type="ARBA" id="ARBA00023128"/>
    </source>
</evidence>
<comment type="subcellular location">
    <subcellularLocation>
        <location evidence="1 8">Mitochondrion</location>
    </subcellularLocation>
</comment>
<accession>A0ABR3GQC2</accession>
<comment type="function">
    <text evidence="8">Membrane-associated protein that warps the membrane surface to access and bind aromatic isoprenes with high specificity, including ubiquinone (CoQ) isoprene intermediates and presents them directly to Coq7, therefore facilitating the Coq7-mediated hydroxylase step. Participates in the biosynthesis of coenzyme Q, also named ubiquinone, an essential lipid-soluble electron transporter for aerobic cellular respiration.</text>
</comment>
<gene>
    <name evidence="10" type="primary">COQ9</name>
    <name evidence="10" type="ORF">Q9L58_003171</name>
</gene>
<evidence type="ECO:0000259" key="9">
    <source>
        <dbReference type="Pfam" id="PF08511"/>
    </source>
</evidence>
<keyword evidence="5" id="KW-0809">Transit peptide</keyword>
<comment type="similarity">
    <text evidence="3 8">Belongs to the COQ9 family.</text>
</comment>
<reference evidence="10 11" key="1">
    <citation type="submission" date="2024-02" db="EMBL/GenBank/DDBJ databases">
        <title>Discinaceae phylogenomics.</title>
        <authorList>
            <person name="Dirks A.C."/>
            <person name="James T.Y."/>
        </authorList>
    </citation>
    <scope>NUCLEOTIDE SEQUENCE [LARGE SCALE GENOMIC DNA]</scope>
    <source>
        <strain evidence="10 11">ACD0624</strain>
    </source>
</reference>
<comment type="caution">
    <text evidence="10">The sequence shown here is derived from an EMBL/GenBank/DDBJ whole genome shotgun (WGS) entry which is preliminary data.</text>
</comment>
<dbReference type="Gene3D" id="1.10.357.10">
    <property type="entry name" value="Tetracycline Repressor, domain 2"/>
    <property type="match status" value="1"/>
</dbReference>
<organism evidence="10 11">
    <name type="scientific">Discina gigas</name>
    <dbReference type="NCBI Taxonomy" id="1032678"/>
    <lineage>
        <taxon>Eukaryota</taxon>
        <taxon>Fungi</taxon>
        <taxon>Dikarya</taxon>
        <taxon>Ascomycota</taxon>
        <taxon>Pezizomycotina</taxon>
        <taxon>Pezizomycetes</taxon>
        <taxon>Pezizales</taxon>
        <taxon>Discinaceae</taxon>
        <taxon>Discina</taxon>
    </lineage>
</organism>
<protein>
    <recommendedName>
        <fullName evidence="8">Ubiquinone biosynthesis protein</fullName>
    </recommendedName>
</protein>
<dbReference type="InterPro" id="IPR013718">
    <property type="entry name" value="COQ9_C"/>
</dbReference>
<evidence type="ECO:0000256" key="1">
    <source>
        <dbReference type="ARBA" id="ARBA00004173"/>
    </source>
</evidence>
<evidence type="ECO:0000313" key="11">
    <source>
        <dbReference type="Proteomes" id="UP001447188"/>
    </source>
</evidence>
<dbReference type="InterPro" id="IPR012762">
    <property type="entry name" value="Ubiq_biosynth_COQ9"/>
</dbReference>
<name>A0ABR3GQC2_9PEZI</name>
<sequence>MITTLRATPFRLATASKAISISTFCFPLHRRYHSYQHPPPTSPFTPAESAILSAALRHVPLHGFSTVALSLGARDVGYLDVSVNLIPRGVFDLVKYHLVTERLRLKISVDFRRLEQSDGAENLSVPAKIRVLCVERLKANLPIIHRWQEALGVMSLAENIPASVSELAKLSDEMWFLAGCDSHDMDWYTKRAALSGIYASTELFMTQDTSADFRDTWKFLDRRFSDVKSIENITSNIATWVDFTAHAFSNVLQSKNVRFRL</sequence>
<evidence type="ECO:0000256" key="6">
    <source>
        <dbReference type="ARBA" id="ARBA00023121"/>
    </source>
</evidence>
<proteinExistence type="inferred from homology"/>
<dbReference type="PANTHER" id="PTHR21427:SF19">
    <property type="entry name" value="UBIQUINONE BIOSYNTHESIS PROTEIN COQ9, MITOCHONDRIAL"/>
    <property type="match status" value="1"/>
</dbReference>
<dbReference type="EMBL" id="JBBBZM010000030">
    <property type="protein sequence ID" value="KAL0637781.1"/>
    <property type="molecule type" value="Genomic_DNA"/>
</dbReference>
<evidence type="ECO:0000313" key="10">
    <source>
        <dbReference type="EMBL" id="KAL0637781.1"/>
    </source>
</evidence>
<comment type="pathway">
    <text evidence="2 8">Cofactor biosynthesis; ubiquinone biosynthesis.</text>
</comment>